<dbReference type="EMBL" id="DTHJ01000063">
    <property type="protein sequence ID" value="HHS62549.1"/>
    <property type="molecule type" value="Genomic_DNA"/>
</dbReference>
<dbReference type="PANTHER" id="PTHR35092:SF1">
    <property type="entry name" value="CHLORINASE MJ1651"/>
    <property type="match status" value="1"/>
</dbReference>
<accession>A0A7C6EMH8</accession>
<dbReference type="InterPro" id="IPR023228">
    <property type="entry name" value="SAM_OH_AdoTrfase_N_sf"/>
</dbReference>
<gene>
    <name evidence="5" type="ORF">ENV70_02885</name>
</gene>
<protein>
    <recommendedName>
        <fullName evidence="6">S-adenosyl-l-methionine hydroxide adenosyltransferase</fullName>
    </recommendedName>
</protein>
<feature type="domain" description="S-adenosyl-l-methionine hydroxide adenosyltransferase C-terminal" evidence="4">
    <location>
        <begin position="165"/>
        <end position="242"/>
    </location>
</feature>
<dbReference type="Pfam" id="PF01887">
    <property type="entry name" value="SAM_HAT_N"/>
    <property type="match status" value="1"/>
</dbReference>
<evidence type="ECO:0000256" key="2">
    <source>
        <dbReference type="ARBA" id="ARBA00024035"/>
    </source>
</evidence>
<proteinExistence type="inferred from homology"/>
<organism evidence="5">
    <name type="scientific">candidate division WOR-3 bacterium</name>
    <dbReference type="NCBI Taxonomy" id="2052148"/>
    <lineage>
        <taxon>Bacteria</taxon>
        <taxon>Bacteria division WOR-3</taxon>
    </lineage>
</organism>
<evidence type="ECO:0008006" key="6">
    <source>
        <dbReference type="Google" id="ProtNLM"/>
    </source>
</evidence>
<dbReference type="SUPFAM" id="SSF101852">
    <property type="entry name" value="Bacterial fluorinating enzyme, C-terminal domain"/>
    <property type="match status" value="1"/>
</dbReference>
<dbReference type="Gene3D" id="3.40.50.10790">
    <property type="entry name" value="S-adenosyl-l-methionine hydroxide adenosyltransferase, N-terminal"/>
    <property type="match status" value="1"/>
</dbReference>
<comment type="similarity">
    <text evidence="2">Belongs to the SAM hydrolase / SAM-dependent halogenase family.</text>
</comment>
<dbReference type="PANTHER" id="PTHR35092">
    <property type="entry name" value="CHLORINASE MJ1651"/>
    <property type="match status" value="1"/>
</dbReference>
<keyword evidence="1" id="KW-0949">S-adenosyl-L-methionine</keyword>
<dbReference type="InterPro" id="IPR046470">
    <property type="entry name" value="SAM_HAT_C"/>
</dbReference>
<evidence type="ECO:0000259" key="4">
    <source>
        <dbReference type="Pfam" id="PF20257"/>
    </source>
</evidence>
<reference evidence="5" key="1">
    <citation type="journal article" date="2020" name="mSystems">
        <title>Genome- and Community-Level Interaction Insights into Carbon Utilization and Element Cycling Functions of Hydrothermarchaeota in Hydrothermal Sediment.</title>
        <authorList>
            <person name="Zhou Z."/>
            <person name="Liu Y."/>
            <person name="Xu W."/>
            <person name="Pan J."/>
            <person name="Luo Z.H."/>
            <person name="Li M."/>
        </authorList>
    </citation>
    <scope>NUCLEOTIDE SEQUENCE [LARGE SCALE GENOMIC DNA]</scope>
    <source>
        <strain evidence="5">SpSt-783</strain>
    </source>
</reference>
<name>A0A7C6EMH8_UNCW3</name>
<feature type="domain" description="S-adenosyl-l-methionine hydroxide adenosyltransferase N-terminal" evidence="3">
    <location>
        <begin position="4"/>
        <end position="142"/>
    </location>
</feature>
<dbReference type="Pfam" id="PF20257">
    <property type="entry name" value="SAM_HAT_C"/>
    <property type="match status" value="1"/>
</dbReference>
<dbReference type="InterPro" id="IPR023227">
    <property type="entry name" value="SAM_OH_AdoTrfase_C_sf"/>
</dbReference>
<dbReference type="Gene3D" id="2.40.30.90">
    <property type="entry name" value="Bacterial fluorinating enzyme like"/>
    <property type="match status" value="1"/>
</dbReference>
<dbReference type="PIRSF" id="PIRSF006779">
    <property type="entry name" value="UCP006779"/>
    <property type="match status" value="1"/>
</dbReference>
<evidence type="ECO:0000313" key="5">
    <source>
        <dbReference type="EMBL" id="HHS62549.1"/>
    </source>
</evidence>
<dbReference type="SUPFAM" id="SSF102522">
    <property type="entry name" value="Bacterial fluorinating enzyme, N-terminal domain"/>
    <property type="match status" value="1"/>
</dbReference>
<dbReference type="InterPro" id="IPR046469">
    <property type="entry name" value="SAM_HAT_N"/>
</dbReference>
<evidence type="ECO:0000259" key="3">
    <source>
        <dbReference type="Pfam" id="PF01887"/>
    </source>
</evidence>
<comment type="caution">
    <text evidence="5">The sequence shown here is derived from an EMBL/GenBank/DDBJ whole genome shotgun (WGS) entry which is preliminary data.</text>
</comment>
<sequence length="246" mass="27800">MNIITFLSDFGERDWFVSAVKGEILKINPWAKIIDITHNVEPFDIKRAAYILKMVYKNFPDGTVHLGVVDPGVGSKRKPICALSDGHYFVGPDNGIFSYIYKNPIVYEITVKKGVSNTFHARDIFGPIAARISLGTKLNQLGRRIYKFTKFSFPAIKKRGDEIYGEVVYIDHFGNLITNIPVSYPLKNFYIEGLGKIRIKEFYALGKGNEAFGIKGSSGFYEIACFKQRSDIRLNIKIGDKVIGKR</sequence>
<evidence type="ECO:0000256" key="1">
    <source>
        <dbReference type="ARBA" id="ARBA00022691"/>
    </source>
</evidence>
<dbReference type="AlphaFoldDB" id="A0A7C6EMH8"/>
<dbReference type="InterPro" id="IPR002747">
    <property type="entry name" value="SAM_OH_AdoTrfase"/>
</dbReference>